<evidence type="ECO:0000256" key="3">
    <source>
        <dbReference type="ARBA" id="ARBA00022777"/>
    </source>
</evidence>
<dbReference type="OrthoDB" id="9801841at2"/>
<dbReference type="CDD" id="cd14014">
    <property type="entry name" value="STKc_PknB_like"/>
    <property type="match status" value="1"/>
</dbReference>
<dbReference type="EMBL" id="CP036274">
    <property type="protein sequence ID" value="QDU29720.1"/>
    <property type="molecule type" value="Genomic_DNA"/>
</dbReference>
<keyword evidence="1 6" id="KW-0808">Transferase</keyword>
<dbReference type="AlphaFoldDB" id="A0A517YHK3"/>
<feature type="domain" description="Protein kinase" evidence="5">
    <location>
        <begin position="27"/>
        <end position="288"/>
    </location>
</feature>
<name>A0A517YHK3_9BACT</name>
<evidence type="ECO:0000313" key="6">
    <source>
        <dbReference type="EMBL" id="QDU29720.1"/>
    </source>
</evidence>
<dbReference type="PANTHER" id="PTHR43289:SF34">
    <property type="entry name" value="SERINE_THREONINE-PROTEIN KINASE YBDM-RELATED"/>
    <property type="match status" value="1"/>
</dbReference>
<dbReference type="PROSITE" id="PS50011">
    <property type="entry name" value="PROTEIN_KINASE_DOM"/>
    <property type="match status" value="1"/>
</dbReference>
<reference evidence="6 7" key="1">
    <citation type="submission" date="2019-02" db="EMBL/GenBank/DDBJ databases">
        <title>Deep-cultivation of Planctomycetes and their phenomic and genomic characterization uncovers novel biology.</title>
        <authorList>
            <person name="Wiegand S."/>
            <person name="Jogler M."/>
            <person name="Boedeker C."/>
            <person name="Pinto D."/>
            <person name="Vollmers J."/>
            <person name="Rivas-Marin E."/>
            <person name="Kohn T."/>
            <person name="Peeters S.H."/>
            <person name="Heuer A."/>
            <person name="Rast P."/>
            <person name="Oberbeckmann S."/>
            <person name="Bunk B."/>
            <person name="Jeske O."/>
            <person name="Meyerdierks A."/>
            <person name="Storesund J.E."/>
            <person name="Kallscheuer N."/>
            <person name="Luecker S."/>
            <person name="Lage O.M."/>
            <person name="Pohl T."/>
            <person name="Merkel B.J."/>
            <person name="Hornburger P."/>
            <person name="Mueller R.-W."/>
            <person name="Bruemmer F."/>
            <person name="Labrenz M."/>
            <person name="Spormann A.M."/>
            <person name="Op den Camp H."/>
            <person name="Overmann J."/>
            <person name="Amann R."/>
            <person name="Jetten M.S.M."/>
            <person name="Mascher T."/>
            <person name="Medema M.H."/>
            <person name="Devos D.P."/>
            <person name="Kaster A.-K."/>
            <person name="Ovreas L."/>
            <person name="Rohde M."/>
            <person name="Galperin M.Y."/>
            <person name="Jogler C."/>
        </authorList>
    </citation>
    <scope>NUCLEOTIDE SEQUENCE [LARGE SCALE GENOMIC DNA]</scope>
    <source>
        <strain evidence="6 7">ETA_A8</strain>
    </source>
</reference>
<dbReference type="Proteomes" id="UP000315017">
    <property type="component" value="Chromosome"/>
</dbReference>
<dbReference type="EC" id="2.7.11.1" evidence="6"/>
<gene>
    <name evidence="6" type="primary">prkC_17</name>
    <name evidence="6" type="ORF">ETAA8_48350</name>
</gene>
<evidence type="ECO:0000256" key="4">
    <source>
        <dbReference type="ARBA" id="ARBA00022840"/>
    </source>
</evidence>
<sequence>MPSLLRSAPAPARTRPDARLLPTIPGYELVKRLAVGNQFELFRARPAGPVRQSSADYVIKSIRSDVADRSLARAILQREALVATSLAHPHLISVFNYQLGEHESDVAYLVLPYAPGQTLRNLITQGAKVPVPQALWYVRQTAEALGALHGGGWLHGDVKPENLIVSDQGHVTLIDLGLARRLESGECHTGTWLAGDAAYLPPEAFLSGYQLTAAADIYSLGLTLLHLLRGAVPNSPAPLLDNWHAAQDLRVSRPDVSREVATLIAKLTSTEPIRRPLVSELLATLSRLEIESLMQW</sequence>
<evidence type="ECO:0000256" key="1">
    <source>
        <dbReference type="ARBA" id="ARBA00022679"/>
    </source>
</evidence>
<keyword evidence="3 6" id="KW-0418">Kinase</keyword>
<organism evidence="6 7">
    <name type="scientific">Anatilimnocola aggregata</name>
    <dbReference type="NCBI Taxonomy" id="2528021"/>
    <lineage>
        <taxon>Bacteria</taxon>
        <taxon>Pseudomonadati</taxon>
        <taxon>Planctomycetota</taxon>
        <taxon>Planctomycetia</taxon>
        <taxon>Pirellulales</taxon>
        <taxon>Pirellulaceae</taxon>
        <taxon>Anatilimnocola</taxon>
    </lineage>
</organism>
<dbReference type="Gene3D" id="1.10.510.10">
    <property type="entry name" value="Transferase(Phosphotransferase) domain 1"/>
    <property type="match status" value="1"/>
</dbReference>
<dbReference type="GO" id="GO:0004674">
    <property type="term" value="F:protein serine/threonine kinase activity"/>
    <property type="evidence" value="ECO:0007669"/>
    <property type="project" value="UniProtKB-EC"/>
</dbReference>
<protein>
    <submittedName>
        <fullName evidence="6">Serine/threonine-protein kinase PrkC</fullName>
        <ecNumber evidence="6">2.7.11.1</ecNumber>
    </submittedName>
</protein>
<keyword evidence="7" id="KW-1185">Reference proteome</keyword>
<keyword evidence="2" id="KW-0547">Nucleotide-binding</keyword>
<dbReference type="InterPro" id="IPR011009">
    <property type="entry name" value="Kinase-like_dom_sf"/>
</dbReference>
<keyword evidence="4" id="KW-0067">ATP-binding</keyword>
<dbReference type="SMART" id="SM00220">
    <property type="entry name" value="S_TKc"/>
    <property type="match status" value="1"/>
</dbReference>
<dbReference type="RefSeq" id="WP_145093972.1">
    <property type="nucleotide sequence ID" value="NZ_CP036274.1"/>
</dbReference>
<dbReference type="Gene3D" id="3.30.200.20">
    <property type="entry name" value="Phosphorylase Kinase, domain 1"/>
    <property type="match status" value="1"/>
</dbReference>
<evidence type="ECO:0000259" key="5">
    <source>
        <dbReference type="PROSITE" id="PS50011"/>
    </source>
</evidence>
<evidence type="ECO:0000313" key="7">
    <source>
        <dbReference type="Proteomes" id="UP000315017"/>
    </source>
</evidence>
<dbReference type="PANTHER" id="PTHR43289">
    <property type="entry name" value="MITOGEN-ACTIVATED PROTEIN KINASE KINASE KINASE 20-RELATED"/>
    <property type="match status" value="1"/>
</dbReference>
<proteinExistence type="predicted"/>
<evidence type="ECO:0000256" key="2">
    <source>
        <dbReference type="ARBA" id="ARBA00022741"/>
    </source>
</evidence>
<accession>A0A517YHK3</accession>
<dbReference type="InterPro" id="IPR000719">
    <property type="entry name" value="Prot_kinase_dom"/>
</dbReference>
<dbReference type="SUPFAM" id="SSF56112">
    <property type="entry name" value="Protein kinase-like (PK-like)"/>
    <property type="match status" value="1"/>
</dbReference>
<dbReference type="Pfam" id="PF00069">
    <property type="entry name" value="Pkinase"/>
    <property type="match status" value="1"/>
</dbReference>
<dbReference type="GO" id="GO:0005524">
    <property type="term" value="F:ATP binding"/>
    <property type="evidence" value="ECO:0007669"/>
    <property type="project" value="UniProtKB-KW"/>
</dbReference>
<dbReference type="KEGG" id="aagg:ETAA8_48350"/>